<evidence type="ECO:0000256" key="2">
    <source>
        <dbReference type="ARBA" id="ARBA00022692"/>
    </source>
</evidence>
<dbReference type="GO" id="GO:0009306">
    <property type="term" value="P:protein secretion"/>
    <property type="evidence" value="ECO:0007669"/>
    <property type="project" value="InterPro"/>
</dbReference>
<dbReference type="GO" id="GO:0005886">
    <property type="term" value="C:plasma membrane"/>
    <property type="evidence" value="ECO:0007669"/>
    <property type="project" value="InterPro"/>
</dbReference>
<keyword evidence="8" id="KW-1185">Reference proteome</keyword>
<gene>
    <name evidence="7" type="ORF">GB996_04955</name>
</gene>
<evidence type="ECO:0000259" key="6">
    <source>
        <dbReference type="Pfam" id="PF04357"/>
    </source>
</evidence>
<evidence type="ECO:0000256" key="5">
    <source>
        <dbReference type="SAM" id="Phobius"/>
    </source>
</evidence>
<reference evidence="7 8" key="1">
    <citation type="journal article" date="2019" name="PLoS ONE">
        <title>Pup mortality in New Zealand sea lions (Phocarctos hookeri) at Enderby Island, Auckland Islands, 2013-18.</title>
        <authorList>
            <person name="Michael S.A."/>
            <person name="Hayman D.T.S."/>
            <person name="Gray R."/>
            <person name="Zhang J."/>
            <person name="Rogers L."/>
            <person name="Roe W.D."/>
        </authorList>
    </citation>
    <scope>NUCLEOTIDE SEQUENCE [LARGE SCALE GENOMIC DNA]</scope>
    <source>
        <strain evidence="7 8">SM868</strain>
    </source>
</reference>
<organism evidence="7 8">
    <name type="scientific">Psychrobacter sanguinis</name>
    <dbReference type="NCBI Taxonomy" id="861445"/>
    <lineage>
        <taxon>Bacteria</taxon>
        <taxon>Pseudomonadati</taxon>
        <taxon>Pseudomonadota</taxon>
        <taxon>Gammaproteobacteria</taxon>
        <taxon>Moraxellales</taxon>
        <taxon>Moraxellaceae</taxon>
        <taxon>Psychrobacter</taxon>
    </lineage>
</organism>
<comment type="caution">
    <text evidence="7">The sequence shown here is derived from an EMBL/GenBank/DDBJ whole genome shotgun (WGS) entry which is preliminary data.</text>
</comment>
<name>A0A844LZM5_9GAMM</name>
<evidence type="ECO:0000256" key="3">
    <source>
        <dbReference type="ARBA" id="ARBA00022989"/>
    </source>
</evidence>
<accession>A0A844LZM5</accession>
<dbReference type="Pfam" id="PF04357">
    <property type="entry name" value="TamB"/>
    <property type="match status" value="1"/>
</dbReference>
<proteinExistence type="predicted"/>
<dbReference type="RefSeq" id="WP_155587024.1">
    <property type="nucleotide sequence ID" value="NZ_WFKQ01000003.1"/>
</dbReference>
<evidence type="ECO:0000313" key="8">
    <source>
        <dbReference type="Proteomes" id="UP000442109"/>
    </source>
</evidence>
<dbReference type="PANTHER" id="PTHR36985">
    <property type="entry name" value="TRANSLOCATION AND ASSEMBLY MODULE SUBUNIT TAMB"/>
    <property type="match status" value="1"/>
</dbReference>
<dbReference type="Proteomes" id="UP000442109">
    <property type="component" value="Unassembled WGS sequence"/>
</dbReference>
<dbReference type="GO" id="GO:0097347">
    <property type="term" value="C:TAM protein secretion complex"/>
    <property type="evidence" value="ECO:0007669"/>
    <property type="project" value="TreeGrafter"/>
</dbReference>
<dbReference type="EMBL" id="WFKQ01000003">
    <property type="protein sequence ID" value="MUG32141.1"/>
    <property type="molecule type" value="Genomic_DNA"/>
</dbReference>
<evidence type="ECO:0000313" key="7">
    <source>
        <dbReference type="EMBL" id="MUG32141.1"/>
    </source>
</evidence>
<evidence type="ECO:0000256" key="4">
    <source>
        <dbReference type="ARBA" id="ARBA00023136"/>
    </source>
</evidence>
<dbReference type="PANTHER" id="PTHR36985:SF1">
    <property type="entry name" value="TRANSLOCATION AND ASSEMBLY MODULE SUBUNIT TAMB"/>
    <property type="match status" value="1"/>
</dbReference>
<dbReference type="OrthoDB" id="5555605at2"/>
<comment type="subcellular location">
    <subcellularLocation>
        <location evidence="1">Membrane</location>
        <topology evidence="1">Single-pass membrane protein</topology>
    </subcellularLocation>
</comment>
<sequence length="1773" mass="191906">MTTSQTPPPNQEQDPAQRDAARLKYHYPLSFLLKLLALLLVLFLMMCIILYVMAGTERGTKFILEKIVSETGVKLQYAEGNLRDGMLVKDISMKASEDVDVHFVNTYVKIGWRAMFAREVHLRDADIESIVIENRKPATGEPFDYRTFELPVDLRFDKAHIKSIIYNQSGKDPIQVTDISASDLKWVDTHLAVDKAALQYSDVVHIANLNGFVDLTGNYPLDLSAQVTVNSLQKIYVDPIYVDATGSLKRTYGTLRSKYNDSNVKGNFTVQGLDDNAPFDAKLTWDEITLPYAEGQNIKLQAGLAIASGVLSDIELRINSQLSAKDIPSGRYQARANIIDTKQMHVHQLTAKTPEGDLLAKGVLDWEDSFTTQALIYSSNYKVRALLPKAAAPYAPERLDGRLAVVYNLKNKDGLMQINASLRQRDGEIIKAKVVQGATPKNPRFAAPWYVDANWQHLRRRNVPQVGDIDSPIGKANVQLRDEHLWVDADAQINKLNAAPAGDYKVKLDKLGDRININAFDYDGVMGDLVGNGSIVLANQNNPLTWAINAKTQQLKPKVFNDSLPVSNLVGSINASGKMIDIRRRVNGKLVTGQRHVFTINSSDLDSLLTAQVTRTDPATQKTITENRHVAIQGKGDGSVELIAGDLQQFDARFNGQLTTQGLPQGNLIVDANGTPTNINIKSFSHKGEAGSISAAGNVNLADGIKWDVTANTQNFNFGSFTPQTEGVVSGSLVTSGQWRDNNTKFGDLRALDVKFDGSIDTPQLPKGRLKLDAFGNAKAITIRNLSHVGEAGSINATGNVGLNDGIKWDIKAHTENFNVGFFAPQTEGIVSGDLVTSGQWRDNQTKLGDLRAFDVKFGGFIDTPQLPKGRLQLDANGNAQVINIKNLSHVGEAGSLIAKGSVDVKNGVAWNINAAMEDFNLGYFVKDVPSNITGRISSTGLWKDTVQRINISQMALRGQINGEPLLAQGSLNSTLHLPKDMAQYLQVLKAADSNTQLQKVKSVIETLNADNLMVQWGDNQVVANGDAQNLDAKVNIRNLSQISRDFAGSVIGGLTLVQSAGQALPTIYVDLSGEKLALPGILLQKGVIKGKIVDFAKSPSNLVILADGLQASGSQFENIYAVFNGTELDHTLTLKAQTSRANNEVSIAATIKGAFDRKNMGWRGVVGNGEVSTEYVTLAQSQPAQLIASFGGSTPKIQLAAHCWAATDESGKVCLRENLVASSEQGQVNLAIQQIDTTLFAPFLPKDLSWNAALNGKAVMEWGKGVKPTINATLYSDNGNIGMIQDGYSDPITLPYKRISLIVRSFEEGLKVRTDIDSGNGAKGYADVVVDPYKEGKPLSGALVLNEFNLAILKPFFPGMRKLGGNITLAGGLGGTLSSPVFYGDVNLKDATVAMLDLPVNLTNINAKAKIRGQSATLNGTFMSGEGQGDLSGTIDWQQELQAKIRVTGERLVLTQPPLLFAEVNPDFNIIIKPQQQYVNIVGAVSVPTATIRPPEANQEVVTKSEDVVVLDRQLIGNIDEVLAISKPWSINADIGVDLGSNVNFRGFGAVLPLAGAVHITQQGQGVMNALGVVQVSRRSTIDAFGQNLELNYAQIRFNGDVTNPRLSIEAAKDIESSTVGVRVKGRVSDPNIVVFNDAGLTQQQAMNALVTGRISNSGATQISEEGFKSEVTNNLAAAGLSLGLSGTRSLTNTIGDAFGFERLTIDASGTDSDTNVNVTGYITPDLYIRYGVGVFNAQSSLSLRYQLTRRIYVEATSALENAVDVVYSFRF</sequence>
<keyword evidence="3 5" id="KW-1133">Transmembrane helix</keyword>
<evidence type="ECO:0000256" key="1">
    <source>
        <dbReference type="ARBA" id="ARBA00004167"/>
    </source>
</evidence>
<feature type="transmembrane region" description="Helical" evidence="5">
    <location>
        <begin position="31"/>
        <end position="54"/>
    </location>
</feature>
<feature type="domain" description="Translocation and assembly module TamB C-terminal" evidence="6">
    <location>
        <begin position="1425"/>
        <end position="1773"/>
    </location>
</feature>
<keyword evidence="2 5" id="KW-0812">Transmembrane</keyword>
<keyword evidence="4 5" id="KW-0472">Membrane</keyword>
<dbReference type="InterPro" id="IPR007452">
    <property type="entry name" value="TamB_C"/>
</dbReference>
<protein>
    <recommendedName>
        <fullName evidence="6">Translocation and assembly module TamB C-terminal domain-containing protein</fullName>
    </recommendedName>
</protein>